<dbReference type="EMBL" id="CP007142">
    <property type="protein sequence ID" value="AJQ93760.1"/>
    <property type="molecule type" value="Genomic_DNA"/>
</dbReference>
<dbReference type="Proteomes" id="UP000032266">
    <property type="component" value="Chromosome"/>
</dbReference>
<dbReference type="KEGG" id="gsn:YC6258_01712"/>
<feature type="region of interest" description="Disordered" evidence="1">
    <location>
        <begin position="52"/>
        <end position="71"/>
    </location>
</feature>
<name>A0A0C5V2R3_9GAMM</name>
<evidence type="ECO:0000256" key="1">
    <source>
        <dbReference type="SAM" id="MobiDB-lite"/>
    </source>
</evidence>
<accession>A0A0C5V2R3</accession>
<proteinExistence type="predicted"/>
<dbReference type="HOGENOM" id="CLU_2734381_0_0_6"/>
<dbReference type="AlphaFoldDB" id="A0A0C5V2R3"/>
<evidence type="ECO:0000313" key="3">
    <source>
        <dbReference type="Proteomes" id="UP000032266"/>
    </source>
</evidence>
<protein>
    <submittedName>
        <fullName evidence="2">Uncharacterized protein</fullName>
    </submittedName>
</protein>
<gene>
    <name evidence="2" type="ORF">YC6258_01712</name>
</gene>
<sequence length="71" mass="8295">MVIFAPETETGKGYAVLWLFFSDQATILRHQSSKCGYYSQARHNQYRYRNKEKTFKAPRQAPTGTPTVEHR</sequence>
<organism evidence="2 3">
    <name type="scientific">Gynuella sunshinyii YC6258</name>
    <dbReference type="NCBI Taxonomy" id="1445510"/>
    <lineage>
        <taxon>Bacteria</taxon>
        <taxon>Pseudomonadati</taxon>
        <taxon>Pseudomonadota</taxon>
        <taxon>Gammaproteobacteria</taxon>
        <taxon>Oceanospirillales</taxon>
        <taxon>Saccharospirillaceae</taxon>
        <taxon>Gynuella</taxon>
    </lineage>
</organism>
<reference evidence="2 3" key="1">
    <citation type="submission" date="2014-01" db="EMBL/GenBank/DDBJ databases">
        <title>Full genme sequencing of cellulolytic bacterium Gynuella sunshinyii YC6258T gen. nov., sp. nov.</title>
        <authorList>
            <person name="Khan H."/>
            <person name="Chung E.J."/>
            <person name="Chung Y.R."/>
        </authorList>
    </citation>
    <scope>NUCLEOTIDE SEQUENCE [LARGE SCALE GENOMIC DNA]</scope>
    <source>
        <strain evidence="2 3">YC6258</strain>
    </source>
</reference>
<keyword evidence="3" id="KW-1185">Reference proteome</keyword>
<evidence type="ECO:0000313" key="2">
    <source>
        <dbReference type="EMBL" id="AJQ93760.1"/>
    </source>
</evidence>
<feature type="compositionally biased region" description="Polar residues" evidence="1">
    <location>
        <begin position="62"/>
        <end position="71"/>
    </location>
</feature>